<feature type="domain" description="Cytochrome c" evidence="6">
    <location>
        <begin position="87"/>
        <end position="167"/>
    </location>
</feature>
<evidence type="ECO:0000313" key="7">
    <source>
        <dbReference type="EMBL" id="ASJ71993.1"/>
    </source>
</evidence>
<dbReference type="Proteomes" id="UP000250079">
    <property type="component" value="Chromosome"/>
</dbReference>
<dbReference type="AlphaFoldDB" id="A0A2Z2NLF0"/>
<evidence type="ECO:0000313" key="8">
    <source>
        <dbReference type="Proteomes" id="UP000250079"/>
    </source>
</evidence>
<dbReference type="GO" id="GO:0009055">
    <property type="term" value="F:electron transfer activity"/>
    <property type="evidence" value="ECO:0007669"/>
    <property type="project" value="InterPro"/>
</dbReference>
<reference evidence="7 8" key="1">
    <citation type="submission" date="2016-12" db="EMBL/GenBank/DDBJ databases">
        <authorList>
            <person name="Song W.-J."/>
            <person name="Kurnit D.M."/>
        </authorList>
    </citation>
    <scope>NUCLEOTIDE SEQUENCE [LARGE SCALE GENOMIC DNA]</scope>
    <source>
        <strain evidence="7 8">IMCC3135</strain>
    </source>
</reference>
<keyword evidence="8" id="KW-1185">Reference proteome</keyword>
<evidence type="ECO:0000256" key="2">
    <source>
        <dbReference type="ARBA" id="ARBA00022723"/>
    </source>
</evidence>
<sequence>MSKFRHLLPICLMLAVPAIDAAEPAKSSDAVEKSPDTEQVQESGALEFLHALTNKPLDMNMRPEQVLTPAVLEFHETGENPYSGNAERIAAGEKLYKKQCQACHLKDGKGRIGPNLTDDTWTRSRTDTELGRFEVVYGGGAGAMQAFGLRMDQDGILEVLAFIETFRAQ</sequence>
<dbReference type="GO" id="GO:0046872">
    <property type="term" value="F:metal ion binding"/>
    <property type="evidence" value="ECO:0007669"/>
    <property type="project" value="UniProtKB-KW"/>
</dbReference>
<feature type="chain" id="PRO_5016395698" evidence="5">
    <location>
        <begin position="22"/>
        <end position="169"/>
    </location>
</feature>
<protein>
    <submittedName>
        <fullName evidence="7">Cytochrome c-L</fullName>
    </submittedName>
</protein>
<dbReference type="GO" id="GO:0020037">
    <property type="term" value="F:heme binding"/>
    <property type="evidence" value="ECO:0007669"/>
    <property type="project" value="InterPro"/>
</dbReference>
<gene>
    <name evidence="7" type="primary">moxG</name>
    <name evidence="7" type="ORF">IMCC3135_09480</name>
</gene>
<evidence type="ECO:0000256" key="3">
    <source>
        <dbReference type="ARBA" id="ARBA00023004"/>
    </source>
</evidence>
<organism evidence="7 8">
    <name type="scientific">Granulosicoccus antarcticus IMCC3135</name>
    <dbReference type="NCBI Taxonomy" id="1192854"/>
    <lineage>
        <taxon>Bacteria</taxon>
        <taxon>Pseudomonadati</taxon>
        <taxon>Pseudomonadota</taxon>
        <taxon>Gammaproteobacteria</taxon>
        <taxon>Chromatiales</taxon>
        <taxon>Granulosicoccaceae</taxon>
        <taxon>Granulosicoccus</taxon>
    </lineage>
</organism>
<dbReference type="InterPro" id="IPR009056">
    <property type="entry name" value="Cyt_c-like_dom"/>
</dbReference>
<accession>A0A2Z2NLF0</accession>
<keyword evidence="2 4" id="KW-0479">Metal-binding</keyword>
<dbReference type="RefSeq" id="WP_088917358.1">
    <property type="nucleotide sequence ID" value="NZ_CP018632.1"/>
</dbReference>
<feature type="signal peptide" evidence="5">
    <location>
        <begin position="1"/>
        <end position="21"/>
    </location>
</feature>
<dbReference type="SUPFAM" id="SSF46626">
    <property type="entry name" value="Cytochrome c"/>
    <property type="match status" value="1"/>
</dbReference>
<dbReference type="Gene3D" id="1.10.760.10">
    <property type="entry name" value="Cytochrome c-like domain"/>
    <property type="match status" value="1"/>
</dbReference>
<proteinExistence type="predicted"/>
<dbReference type="Pfam" id="PF13442">
    <property type="entry name" value="Cytochrome_CBB3"/>
    <property type="match status" value="1"/>
</dbReference>
<dbReference type="PROSITE" id="PS51007">
    <property type="entry name" value="CYTC"/>
    <property type="match status" value="1"/>
</dbReference>
<keyword evidence="3 4" id="KW-0408">Iron</keyword>
<dbReference type="OrthoDB" id="9797504at2"/>
<evidence type="ECO:0000256" key="4">
    <source>
        <dbReference type="PROSITE-ProRule" id="PRU00433"/>
    </source>
</evidence>
<keyword evidence="1 4" id="KW-0349">Heme</keyword>
<evidence type="ECO:0000259" key="6">
    <source>
        <dbReference type="PROSITE" id="PS51007"/>
    </source>
</evidence>
<evidence type="ECO:0000256" key="1">
    <source>
        <dbReference type="ARBA" id="ARBA00022617"/>
    </source>
</evidence>
<dbReference type="InterPro" id="IPR036909">
    <property type="entry name" value="Cyt_c-like_dom_sf"/>
</dbReference>
<dbReference type="EMBL" id="CP018632">
    <property type="protein sequence ID" value="ASJ71993.1"/>
    <property type="molecule type" value="Genomic_DNA"/>
</dbReference>
<evidence type="ECO:0000256" key="5">
    <source>
        <dbReference type="SAM" id="SignalP"/>
    </source>
</evidence>
<dbReference type="KEGG" id="gai:IMCC3135_09480"/>
<name>A0A2Z2NLF0_9GAMM</name>
<keyword evidence="5" id="KW-0732">Signal</keyword>